<evidence type="ECO:0000256" key="5">
    <source>
        <dbReference type="ARBA" id="ARBA00022692"/>
    </source>
</evidence>
<dbReference type="RefSeq" id="WP_111739232.1">
    <property type="nucleotide sequence ID" value="NZ_LR698987.1"/>
</dbReference>
<evidence type="ECO:0000313" key="10">
    <source>
        <dbReference type="Proteomes" id="UP000249005"/>
    </source>
</evidence>
<feature type="transmembrane region" description="Helical" evidence="8">
    <location>
        <begin position="6"/>
        <end position="22"/>
    </location>
</feature>
<reference evidence="9 10" key="1">
    <citation type="submission" date="2018-06" db="EMBL/GenBank/DDBJ databases">
        <authorList>
            <consortium name="Pathogen Informatics"/>
            <person name="Doyle S."/>
        </authorList>
    </citation>
    <scope>NUCLEOTIDE SEQUENCE [LARGE SCALE GENOMIC DNA]</scope>
    <source>
        <strain evidence="9 10">NCTC12151</strain>
    </source>
</reference>
<comment type="similarity">
    <text evidence="2">Belongs to the DcuC/DcuD transporter (TC 2.A.61) family.</text>
</comment>
<feature type="transmembrane region" description="Helical" evidence="8">
    <location>
        <begin position="115"/>
        <end position="132"/>
    </location>
</feature>
<evidence type="ECO:0000256" key="4">
    <source>
        <dbReference type="ARBA" id="ARBA00022475"/>
    </source>
</evidence>
<dbReference type="AlphaFoldDB" id="A0A2X4UBT4"/>
<keyword evidence="4" id="KW-1003">Cell membrane</keyword>
<dbReference type="NCBIfam" id="NF037994">
    <property type="entry name" value="DcuC_1"/>
    <property type="match status" value="1"/>
</dbReference>
<dbReference type="PANTHER" id="PTHR42002:SF2">
    <property type="entry name" value="ANAEROBIC C4-DICARBOXYLATE TRANSPORTER DCUC-RELATED"/>
    <property type="match status" value="1"/>
</dbReference>
<feature type="transmembrane region" description="Helical" evidence="8">
    <location>
        <begin position="52"/>
        <end position="71"/>
    </location>
</feature>
<feature type="transmembrane region" description="Helical" evidence="8">
    <location>
        <begin position="27"/>
        <end position="46"/>
    </location>
</feature>
<feature type="transmembrane region" description="Helical" evidence="8">
    <location>
        <begin position="92"/>
        <end position="109"/>
    </location>
</feature>
<dbReference type="InterPro" id="IPR004669">
    <property type="entry name" value="C4_dicarb_anaerob_car"/>
</dbReference>
<dbReference type="Pfam" id="PF03606">
    <property type="entry name" value="DcuC"/>
    <property type="match status" value="1"/>
</dbReference>
<dbReference type="PANTHER" id="PTHR42002">
    <property type="entry name" value="ANAEROBIC C4-DICARBOXYLATE TRANSPORTER DCUC-RELATED"/>
    <property type="match status" value="1"/>
</dbReference>
<sequence length="420" mass="42999">MTWIIVGLLIVIATFWLIIKNYETRLVLSLSGALMAILGGNLPGAVDAFIKQFVNGGLVPTICTVLGFSYVMNYTKCSDHLVAMMTSILRRVPIIILPGTVIVTFFLNIALPSAAGVAAAVGALLIPMLLALKVKPGMAASAVYLGTWGSVISPGLMFNPQIADMAKVDVMTVIATTTPSVLISLGIAAVLLTLMAKVMKEGVGSNTEAVANSEDQGAMKVNYIYAMVPVLPLALLVLGSKQIGLTPYMSVPEVMLLGSVIGFVVTRCNLGEGTKKFFRGAGDGFADVVGLMAAAAMFCAGMDSIGLTGALVDVMKESQAAAQFAAAAGPFTMAAISGSGNAAALAFNGAVVPHAADFGYGIVELGSVSQIAAALGRTMSPVAAAAIICAKLAGVNPMEIAKRNAIPTIGATIAVTLLLL</sequence>
<dbReference type="KEGG" id="lri:NCTC12151_00602"/>
<name>A0A2X4UBT4_9GAMM</name>
<protein>
    <submittedName>
        <fullName evidence="9">Cryptic C4-dicarboxylate transporter DcuD</fullName>
    </submittedName>
</protein>
<dbReference type="Proteomes" id="UP000249005">
    <property type="component" value="Chromosome 1"/>
</dbReference>
<keyword evidence="7 8" id="KW-0472">Membrane</keyword>
<dbReference type="OrthoDB" id="1675518at2"/>
<evidence type="ECO:0000256" key="3">
    <source>
        <dbReference type="ARBA" id="ARBA00022448"/>
    </source>
</evidence>
<dbReference type="GO" id="GO:0005886">
    <property type="term" value="C:plasma membrane"/>
    <property type="evidence" value="ECO:0007669"/>
    <property type="project" value="UniProtKB-SubCell"/>
</dbReference>
<evidence type="ECO:0000256" key="2">
    <source>
        <dbReference type="ARBA" id="ARBA00005275"/>
    </source>
</evidence>
<evidence type="ECO:0000313" key="9">
    <source>
        <dbReference type="EMBL" id="SQI36069.1"/>
    </source>
</evidence>
<evidence type="ECO:0000256" key="6">
    <source>
        <dbReference type="ARBA" id="ARBA00022989"/>
    </source>
</evidence>
<feature type="transmembrane region" description="Helical" evidence="8">
    <location>
        <begin position="249"/>
        <end position="270"/>
    </location>
</feature>
<comment type="subcellular location">
    <subcellularLocation>
        <location evidence="1">Cell membrane</location>
        <topology evidence="1">Multi-pass membrane protein</topology>
    </subcellularLocation>
</comment>
<feature type="transmembrane region" description="Helical" evidence="8">
    <location>
        <begin position="223"/>
        <end position="243"/>
    </location>
</feature>
<accession>A0A2X4UBT4</accession>
<evidence type="ECO:0000256" key="8">
    <source>
        <dbReference type="SAM" id="Phobius"/>
    </source>
</evidence>
<keyword evidence="5 8" id="KW-0812">Transmembrane</keyword>
<dbReference type="EMBL" id="LS483470">
    <property type="protein sequence ID" value="SQI36069.1"/>
    <property type="molecule type" value="Genomic_DNA"/>
</dbReference>
<evidence type="ECO:0000256" key="7">
    <source>
        <dbReference type="ARBA" id="ARBA00023136"/>
    </source>
</evidence>
<gene>
    <name evidence="9" type="primary">dcuD_1</name>
    <name evidence="9" type="ORF">NCTC12151_00602</name>
</gene>
<keyword evidence="6 8" id="KW-1133">Transmembrane helix</keyword>
<organism evidence="9 10">
    <name type="scientific">Leminorella richardii</name>
    <dbReference type="NCBI Taxonomy" id="158841"/>
    <lineage>
        <taxon>Bacteria</taxon>
        <taxon>Pseudomonadati</taxon>
        <taxon>Pseudomonadota</taxon>
        <taxon>Gammaproteobacteria</taxon>
        <taxon>Enterobacterales</taxon>
        <taxon>Budviciaceae</taxon>
        <taxon>Leminorella</taxon>
    </lineage>
</organism>
<proteinExistence type="inferred from homology"/>
<dbReference type="GO" id="GO:0015556">
    <property type="term" value="F:C4-dicarboxylate transmembrane transporter activity"/>
    <property type="evidence" value="ECO:0007669"/>
    <property type="project" value="InterPro"/>
</dbReference>
<evidence type="ECO:0000256" key="1">
    <source>
        <dbReference type="ARBA" id="ARBA00004651"/>
    </source>
</evidence>
<keyword evidence="3" id="KW-0813">Transport</keyword>
<keyword evidence="10" id="KW-1185">Reference proteome</keyword>
<feature type="transmembrane region" description="Helical" evidence="8">
    <location>
        <begin position="170"/>
        <end position="194"/>
    </location>
</feature>
<feature type="transmembrane region" description="Helical" evidence="8">
    <location>
        <begin position="139"/>
        <end position="158"/>
    </location>
</feature>
<dbReference type="InterPro" id="IPR018385">
    <property type="entry name" value="C4_dicarb_anaerob_car-like"/>
</dbReference>